<feature type="domain" description="N-acetyltransferase" evidence="3">
    <location>
        <begin position="1"/>
        <end position="157"/>
    </location>
</feature>
<reference evidence="4" key="1">
    <citation type="submission" date="2024-06" db="EMBL/GenBank/DDBJ databases">
        <title>Lacrimispora cavernae sp. nov., a novel anaerobe isolated from bat guano pile inside a cave.</title>
        <authorList>
            <person name="Miller S.L."/>
            <person name="Lu N."/>
            <person name="King J."/>
            <person name="Sankaranarayanan K."/>
            <person name="Lawson P.A."/>
        </authorList>
    </citation>
    <scope>NUCLEOTIDE SEQUENCE</scope>
    <source>
        <strain evidence="4">BS-2</strain>
    </source>
</reference>
<name>A0AAU7PL92_9FIRM</name>
<evidence type="ECO:0000259" key="3">
    <source>
        <dbReference type="PROSITE" id="PS51186"/>
    </source>
</evidence>
<dbReference type="PANTHER" id="PTHR43072">
    <property type="entry name" value="N-ACETYLTRANSFERASE"/>
    <property type="match status" value="1"/>
</dbReference>
<dbReference type="Gene3D" id="3.40.630.30">
    <property type="match status" value="1"/>
</dbReference>
<dbReference type="CDD" id="cd04301">
    <property type="entry name" value="NAT_SF"/>
    <property type="match status" value="1"/>
</dbReference>
<accession>A0AAU7PL92</accession>
<evidence type="ECO:0000313" key="4">
    <source>
        <dbReference type="EMBL" id="XBS53120.1"/>
    </source>
</evidence>
<dbReference type="PANTHER" id="PTHR43072:SF23">
    <property type="entry name" value="UPF0039 PROTEIN C11D3.02C"/>
    <property type="match status" value="1"/>
</dbReference>
<keyword evidence="1" id="KW-0808">Transferase</keyword>
<dbReference type="PROSITE" id="PS51186">
    <property type="entry name" value="GNAT"/>
    <property type="match status" value="1"/>
</dbReference>
<dbReference type="GO" id="GO:0016747">
    <property type="term" value="F:acyltransferase activity, transferring groups other than amino-acyl groups"/>
    <property type="evidence" value="ECO:0007669"/>
    <property type="project" value="InterPro"/>
</dbReference>
<dbReference type="InterPro" id="IPR016181">
    <property type="entry name" value="Acyl_CoA_acyltransferase"/>
</dbReference>
<dbReference type="RefSeq" id="WP_349944933.1">
    <property type="nucleotide sequence ID" value="NZ_CP157940.1"/>
</dbReference>
<protein>
    <submittedName>
        <fullName evidence="4">N-acetyltransferase family protein</fullName>
    </submittedName>
</protein>
<proteinExistence type="predicted"/>
<keyword evidence="2" id="KW-0012">Acyltransferase</keyword>
<organism evidence="4">
    <name type="scientific">Lacrimispora sp. BS-2</name>
    <dbReference type="NCBI Taxonomy" id="3151850"/>
    <lineage>
        <taxon>Bacteria</taxon>
        <taxon>Bacillati</taxon>
        <taxon>Bacillota</taxon>
        <taxon>Clostridia</taxon>
        <taxon>Lachnospirales</taxon>
        <taxon>Lachnospiraceae</taxon>
        <taxon>Lacrimispora</taxon>
    </lineage>
</organism>
<evidence type="ECO:0000256" key="1">
    <source>
        <dbReference type="ARBA" id="ARBA00022679"/>
    </source>
</evidence>
<sequence>MIIRTAEEKDMPELLDIYNYEVEHGLATFDLNPKTMEARLVWFREHNVGNHPLIVAEEDGKTVGYASLSSYRPKEAYAATVELSIYIDKDYRRRGIAGKLASAILEIARERDDIHTVISVITGENEASIRLHERLGFIHCGTIREVGLKFGKLLNIENFQLMV</sequence>
<dbReference type="AlphaFoldDB" id="A0AAU7PL92"/>
<dbReference type="SUPFAM" id="SSF55729">
    <property type="entry name" value="Acyl-CoA N-acyltransferases (Nat)"/>
    <property type="match status" value="1"/>
</dbReference>
<dbReference type="InterPro" id="IPR000182">
    <property type="entry name" value="GNAT_dom"/>
</dbReference>
<dbReference type="Pfam" id="PF00583">
    <property type="entry name" value="Acetyltransf_1"/>
    <property type="match status" value="1"/>
</dbReference>
<evidence type="ECO:0000256" key="2">
    <source>
        <dbReference type="ARBA" id="ARBA00023315"/>
    </source>
</evidence>
<dbReference type="EMBL" id="CP157940">
    <property type="protein sequence ID" value="XBS53120.1"/>
    <property type="molecule type" value="Genomic_DNA"/>
</dbReference>
<gene>
    <name evidence="4" type="ORF">ABFV83_14980</name>
</gene>